<dbReference type="RefSeq" id="WP_203933574.1">
    <property type="nucleotide sequence ID" value="NZ_BOPH01000124.1"/>
</dbReference>
<comment type="caution">
    <text evidence="3">The sequence shown here is derived from an EMBL/GenBank/DDBJ whole genome shotgun (WGS) entry which is preliminary data.</text>
</comment>
<evidence type="ECO:0000313" key="4">
    <source>
        <dbReference type="Proteomes" id="UP000635606"/>
    </source>
</evidence>
<organism evidence="3 4">
    <name type="scientific">Virgisporangium ochraceum</name>
    <dbReference type="NCBI Taxonomy" id="65505"/>
    <lineage>
        <taxon>Bacteria</taxon>
        <taxon>Bacillati</taxon>
        <taxon>Actinomycetota</taxon>
        <taxon>Actinomycetes</taxon>
        <taxon>Micromonosporales</taxon>
        <taxon>Micromonosporaceae</taxon>
        <taxon>Virgisporangium</taxon>
    </lineage>
</organism>
<dbReference type="Proteomes" id="UP000635606">
    <property type="component" value="Unassembled WGS sequence"/>
</dbReference>
<dbReference type="EMBL" id="BOPH01000124">
    <property type="protein sequence ID" value="GIJ73753.1"/>
    <property type="molecule type" value="Genomic_DNA"/>
</dbReference>
<keyword evidence="1" id="KW-0812">Transmembrane</keyword>
<feature type="transmembrane region" description="Helical" evidence="1">
    <location>
        <begin position="39"/>
        <end position="59"/>
    </location>
</feature>
<feature type="transmembrane region" description="Helical" evidence="1">
    <location>
        <begin position="216"/>
        <end position="235"/>
    </location>
</feature>
<dbReference type="SUPFAM" id="SSF55073">
    <property type="entry name" value="Nucleotide cyclase"/>
    <property type="match status" value="1"/>
</dbReference>
<dbReference type="Pfam" id="PF00990">
    <property type="entry name" value="GGDEF"/>
    <property type="match status" value="1"/>
</dbReference>
<dbReference type="InterPro" id="IPR000160">
    <property type="entry name" value="GGDEF_dom"/>
</dbReference>
<dbReference type="CDD" id="cd01949">
    <property type="entry name" value="GGDEF"/>
    <property type="match status" value="1"/>
</dbReference>
<dbReference type="AlphaFoldDB" id="A0A8J4EGJ3"/>
<feature type="domain" description="GGDEF" evidence="2">
    <location>
        <begin position="340"/>
        <end position="474"/>
    </location>
</feature>
<name>A0A8J4EGJ3_9ACTN</name>
<protein>
    <recommendedName>
        <fullName evidence="2">GGDEF domain-containing protein</fullName>
    </recommendedName>
</protein>
<dbReference type="PANTHER" id="PTHR44757">
    <property type="entry name" value="DIGUANYLATE CYCLASE DGCP"/>
    <property type="match status" value="1"/>
</dbReference>
<feature type="transmembrane region" description="Helical" evidence="1">
    <location>
        <begin position="12"/>
        <end position="33"/>
    </location>
</feature>
<sequence length="485" mass="51849">MNSHTSPRKQRAPFLWLVYSGIGLFCLALYFVLPYDPQQLLYTAVGVSAALAVVAGVVIHRPAAPLGWLLLAAGQISYATGDVLYLIIGEGTAVDVCYLGMYVFILVALIMFVRRRIPRGESATLVDPAVLVIAAGVLWWVYVIAPLAADGETTALVIAYPILDLLVLAVALRLILGTGARTPAFRLLATGLVVMLAADVLYAVGSANGTYEDGSWLDGGWILSYVLLGASALHPSMRWLDSRAPSVTGPIGGTRLTVLVIGALLPVLMLVAPGRAGVDHLWFVVPAAVLLMVLLVSRLIAHTASERERAIVDPLTGLHSRGVFEANIAIEGERALRNRGQFGLVAVELDVFRVIVETYGQPAGDTVLREVTRRLRAMCRPEDLIARTGPHRFGILLLDADGYHAGHFAEAVRDAVANPKVPLDSDVEVRVTASVGVAALPYDAPVPGRLLQVTEDAMAAARAAGGNRTHNWRGQVNVIAPSMHR</sequence>
<gene>
    <name evidence="3" type="ORF">Voc01_086700</name>
</gene>
<accession>A0A8J4EGJ3</accession>
<feature type="transmembrane region" description="Helical" evidence="1">
    <location>
        <begin position="125"/>
        <end position="145"/>
    </location>
</feature>
<keyword evidence="1" id="KW-1133">Transmembrane helix</keyword>
<reference evidence="3" key="1">
    <citation type="submission" date="2021-01" db="EMBL/GenBank/DDBJ databases">
        <title>Whole genome shotgun sequence of Virgisporangium ochraceum NBRC 16418.</title>
        <authorList>
            <person name="Komaki H."/>
            <person name="Tamura T."/>
        </authorList>
    </citation>
    <scope>NUCLEOTIDE SEQUENCE</scope>
    <source>
        <strain evidence="3">NBRC 16418</strain>
    </source>
</reference>
<keyword evidence="1" id="KW-0472">Membrane</keyword>
<feature type="transmembrane region" description="Helical" evidence="1">
    <location>
        <begin position="256"/>
        <end position="274"/>
    </location>
</feature>
<dbReference type="InterPro" id="IPR043128">
    <property type="entry name" value="Rev_trsase/Diguanyl_cyclase"/>
</dbReference>
<dbReference type="PANTHER" id="PTHR44757:SF2">
    <property type="entry name" value="BIOFILM ARCHITECTURE MAINTENANCE PROTEIN MBAA"/>
    <property type="match status" value="1"/>
</dbReference>
<proteinExistence type="predicted"/>
<dbReference type="PROSITE" id="PS50887">
    <property type="entry name" value="GGDEF"/>
    <property type="match status" value="1"/>
</dbReference>
<dbReference type="NCBIfam" id="TIGR00254">
    <property type="entry name" value="GGDEF"/>
    <property type="match status" value="1"/>
</dbReference>
<feature type="transmembrane region" description="Helical" evidence="1">
    <location>
        <begin position="157"/>
        <end position="176"/>
    </location>
</feature>
<feature type="transmembrane region" description="Helical" evidence="1">
    <location>
        <begin position="183"/>
        <end position="204"/>
    </location>
</feature>
<evidence type="ECO:0000256" key="1">
    <source>
        <dbReference type="SAM" id="Phobius"/>
    </source>
</evidence>
<keyword evidence="4" id="KW-1185">Reference proteome</keyword>
<feature type="transmembrane region" description="Helical" evidence="1">
    <location>
        <begin position="280"/>
        <end position="301"/>
    </location>
</feature>
<dbReference type="SMART" id="SM00267">
    <property type="entry name" value="GGDEF"/>
    <property type="match status" value="1"/>
</dbReference>
<dbReference type="Gene3D" id="3.30.70.270">
    <property type="match status" value="1"/>
</dbReference>
<dbReference type="InterPro" id="IPR052155">
    <property type="entry name" value="Biofilm_reg_signaling"/>
</dbReference>
<evidence type="ECO:0000259" key="2">
    <source>
        <dbReference type="PROSITE" id="PS50887"/>
    </source>
</evidence>
<evidence type="ECO:0000313" key="3">
    <source>
        <dbReference type="EMBL" id="GIJ73753.1"/>
    </source>
</evidence>
<feature type="transmembrane region" description="Helical" evidence="1">
    <location>
        <begin position="66"/>
        <end position="87"/>
    </location>
</feature>
<feature type="transmembrane region" description="Helical" evidence="1">
    <location>
        <begin position="93"/>
        <end position="113"/>
    </location>
</feature>
<dbReference type="InterPro" id="IPR029787">
    <property type="entry name" value="Nucleotide_cyclase"/>
</dbReference>